<dbReference type="AlphaFoldDB" id="A0A7Z0BUF5"/>
<evidence type="ECO:0000313" key="3">
    <source>
        <dbReference type="Proteomes" id="UP000522081"/>
    </source>
</evidence>
<sequence>MSDPKHDRIRRNRNLVLAGILAAFVILVYFISIAKMN</sequence>
<feature type="transmembrane region" description="Helical" evidence="1">
    <location>
        <begin position="15"/>
        <end position="34"/>
    </location>
</feature>
<gene>
    <name evidence="2" type="ORF">FHS75_001467</name>
</gene>
<protein>
    <recommendedName>
        <fullName evidence="4">Cytochrome C oxidase assembly protein</fullName>
    </recommendedName>
</protein>
<dbReference type="Proteomes" id="UP000522081">
    <property type="component" value="Unassembled WGS sequence"/>
</dbReference>
<comment type="caution">
    <text evidence="2">The sequence shown here is derived from an EMBL/GenBank/DDBJ whole genome shotgun (WGS) entry which is preliminary data.</text>
</comment>
<reference evidence="2 3" key="1">
    <citation type="submission" date="2020-07" db="EMBL/GenBank/DDBJ databases">
        <title>Genomic Encyclopedia of Type Strains, Phase IV (KMG-IV): sequencing the most valuable type-strain genomes for metagenomic binning, comparative biology and taxonomic classification.</title>
        <authorList>
            <person name="Goeker M."/>
        </authorList>
    </citation>
    <scope>NUCLEOTIDE SEQUENCE [LARGE SCALE GENOMIC DNA]</scope>
    <source>
        <strain evidence="2 3">DSM 29043</strain>
    </source>
</reference>
<proteinExistence type="predicted"/>
<name>A0A7Z0BUF5_9SPHN</name>
<keyword evidence="1" id="KW-1133">Transmembrane helix</keyword>
<dbReference type="EMBL" id="JACBZF010000002">
    <property type="protein sequence ID" value="NYH95148.1"/>
    <property type="molecule type" value="Genomic_DNA"/>
</dbReference>
<evidence type="ECO:0000313" key="2">
    <source>
        <dbReference type="EMBL" id="NYH95148.1"/>
    </source>
</evidence>
<organism evidence="2 3">
    <name type="scientific">Novosphingobium marinum</name>
    <dbReference type="NCBI Taxonomy" id="1514948"/>
    <lineage>
        <taxon>Bacteria</taxon>
        <taxon>Pseudomonadati</taxon>
        <taxon>Pseudomonadota</taxon>
        <taxon>Alphaproteobacteria</taxon>
        <taxon>Sphingomonadales</taxon>
        <taxon>Sphingomonadaceae</taxon>
        <taxon>Novosphingobium</taxon>
    </lineage>
</organism>
<keyword evidence="3" id="KW-1185">Reference proteome</keyword>
<keyword evidence="1" id="KW-0472">Membrane</keyword>
<evidence type="ECO:0000256" key="1">
    <source>
        <dbReference type="SAM" id="Phobius"/>
    </source>
</evidence>
<accession>A0A7Z0BUF5</accession>
<evidence type="ECO:0008006" key="4">
    <source>
        <dbReference type="Google" id="ProtNLM"/>
    </source>
</evidence>
<keyword evidence="1" id="KW-0812">Transmembrane</keyword>